<feature type="compositionally biased region" description="Polar residues" evidence="1">
    <location>
        <begin position="274"/>
        <end position="284"/>
    </location>
</feature>
<dbReference type="PANTHER" id="PTHR38645:SF1">
    <property type="entry name" value="YALI0F12243P"/>
    <property type="match status" value="1"/>
</dbReference>
<evidence type="ECO:0000256" key="1">
    <source>
        <dbReference type="SAM" id="MobiDB-lite"/>
    </source>
</evidence>
<dbReference type="EMBL" id="MU151191">
    <property type="protein sequence ID" value="KAF9447633.1"/>
    <property type="molecule type" value="Genomic_DNA"/>
</dbReference>
<dbReference type="PANTHER" id="PTHR38645">
    <property type="entry name" value="CHROMOSOME 9, WHOLE GENOME SHOTGUN SEQUENCE"/>
    <property type="match status" value="1"/>
</dbReference>
<feature type="region of interest" description="Disordered" evidence="1">
    <location>
        <begin position="106"/>
        <end position="210"/>
    </location>
</feature>
<name>A0A9P5XA41_9AGAR</name>
<feature type="region of interest" description="Disordered" evidence="1">
    <location>
        <begin position="256"/>
        <end position="332"/>
    </location>
</feature>
<feature type="compositionally biased region" description="Low complexity" evidence="1">
    <location>
        <begin position="256"/>
        <end position="273"/>
    </location>
</feature>
<dbReference type="Proteomes" id="UP000807342">
    <property type="component" value="Unassembled WGS sequence"/>
</dbReference>
<accession>A0A9P5XA41</accession>
<sequence length="332" mass="35905">METLNLNTLANSLPTAQQKAEQELLNNFKAAALSITTLYRSSRQNAKRAYNTGYAAACQDLLTMIQQGVSVGGLGPSTSGSSHGADNDGMTIGRVMDWIEARLEAIKSQEEEEDEEEEREREKERVRSVPSVPPNHNKPSVPAPAPSTNSSLSSSLPTPSSPALATSNRLPEPTSPSPPLPVNTLRPTQRSKPRTAMKGEPPTSYTSFSAVPSTSVFNFSPETVTPINTSLSFPETPTIPAVGTKRRHAMMMMLDAASTPTSTASVSTTQSPSMGNSPASQPNLSSSIRRRTKSTRGQQQQLQNQNLNVIQQSSEAMEIEDDGRERKRIARR</sequence>
<keyword evidence="3" id="KW-1185">Reference proteome</keyword>
<gene>
    <name evidence="2" type="ORF">P691DRAFT_671087</name>
</gene>
<protein>
    <submittedName>
        <fullName evidence="2">Uncharacterized protein</fullName>
    </submittedName>
</protein>
<feature type="compositionally biased region" description="Acidic residues" evidence="1">
    <location>
        <begin position="110"/>
        <end position="119"/>
    </location>
</feature>
<dbReference type="OrthoDB" id="21418at2759"/>
<comment type="caution">
    <text evidence="2">The sequence shown here is derived from an EMBL/GenBank/DDBJ whole genome shotgun (WGS) entry which is preliminary data.</text>
</comment>
<evidence type="ECO:0000313" key="3">
    <source>
        <dbReference type="Proteomes" id="UP000807342"/>
    </source>
</evidence>
<feature type="compositionally biased region" description="Low complexity" evidence="1">
    <location>
        <begin position="295"/>
        <end position="312"/>
    </location>
</feature>
<organism evidence="2 3">
    <name type="scientific">Macrolepiota fuliginosa MF-IS2</name>
    <dbReference type="NCBI Taxonomy" id="1400762"/>
    <lineage>
        <taxon>Eukaryota</taxon>
        <taxon>Fungi</taxon>
        <taxon>Dikarya</taxon>
        <taxon>Basidiomycota</taxon>
        <taxon>Agaricomycotina</taxon>
        <taxon>Agaricomycetes</taxon>
        <taxon>Agaricomycetidae</taxon>
        <taxon>Agaricales</taxon>
        <taxon>Agaricineae</taxon>
        <taxon>Agaricaceae</taxon>
        <taxon>Macrolepiota</taxon>
    </lineage>
</organism>
<evidence type="ECO:0000313" key="2">
    <source>
        <dbReference type="EMBL" id="KAF9447633.1"/>
    </source>
</evidence>
<feature type="compositionally biased region" description="Low complexity" evidence="1">
    <location>
        <begin position="146"/>
        <end position="172"/>
    </location>
</feature>
<reference evidence="2" key="1">
    <citation type="submission" date="2020-11" db="EMBL/GenBank/DDBJ databases">
        <authorList>
            <consortium name="DOE Joint Genome Institute"/>
            <person name="Ahrendt S."/>
            <person name="Riley R."/>
            <person name="Andreopoulos W."/>
            <person name="Labutti K."/>
            <person name="Pangilinan J."/>
            <person name="Ruiz-Duenas F.J."/>
            <person name="Barrasa J.M."/>
            <person name="Sanchez-Garcia M."/>
            <person name="Camarero S."/>
            <person name="Miyauchi S."/>
            <person name="Serrano A."/>
            <person name="Linde D."/>
            <person name="Babiker R."/>
            <person name="Drula E."/>
            <person name="Ayuso-Fernandez I."/>
            <person name="Pacheco R."/>
            <person name="Padilla G."/>
            <person name="Ferreira P."/>
            <person name="Barriuso J."/>
            <person name="Kellner H."/>
            <person name="Castanera R."/>
            <person name="Alfaro M."/>
            <person name="Ramirez L."/>
            <person name="Pisabarro A.G."/>
            <person name="Kuo A."/>
            <person name="Tritt A."/>
            <person name="Lipzen A."/>
            <person name="He G."/>
            <person name="Yan M."/>
            <person name="Ng V."/>
            <person name="Cullen D."/>
            <person name="Martin F."/>
            <person name="Rosso M.-N."/>
            <person name="Henrissat B."/>
            <person name="Hibbett D."/>
            <person name="Martinez A.T."/>
            <person name="Grigoriev I.V."/>
        </authorList>
    </citation>
    <scope>NUCLEOTIDE SEQUENCE</scope>
    <source>
        <strain evidence="2">MF-IS2</strain>
    </source>
</reference>
<proteinExistence type="predicted"/>
<dbReference type="AlphaFoldDB" id="A0A9P5XA41"/>